<comment type="caution">
    <text evidence="12">The sequence shown here is derived from an EMBL/GenBank/DDBJ whole genome shotgun (WGS) entry which is preliminary data.</text>
</comment>
<sequence length="307" mass="34482">MPRDRLNEMKSPDDAQPEMAEKKPEKSPKKSKVANDVPAAGPDIMAGFFDEVSGIKDAIQGIKLNVDSIKQLHQKALNVILEEQSAENGREMDKLIAITNKAAGEVRNRIKNMEQQNKKLAKQYEGSSDVSIRVSQHANLTKKFLDIMTDYKNLQKEYQEKYKARLQRQFLIVKPNATTDEVDKMLSGETGPIFAQQILETGQKAQARQALAEIQERHQDIVRIEKSILELQQLFADMAVLVAAQGEQIDQIEIHVSNAVDTTEKGVQALHKAVKDQKKSRRKMCMIMACIIIVVVVVVLGTTLTKH</sequence>
<dbReference type="GO" id="GO:0006906">
    <property type="term" value="P:vesicle fusion"/>
    <property type="evidence" value="ECO:0007669"/>
    <property type="project" value="TreeGrafter"/>
</dbReference>
<dbReference type="EMBL" id="QEAO01000006">
    <property type="protein sequence ID" value="TPX35971.1"/>
    <property type="molecule type" value="Genomic_DNA"/>
</dbReference>
<dbReference type="InterPro" id="IPR045242">
    <property type="entry name" value="Syntaxin"/>
</dbReference>
<dbReference type="AlphaFoldDB" id="A0A507C8X0"/>
<evidence type="ECO:0000256" key="3">
    <source>
        <dbReference type="ARBA" id="ARBA00022448"/>
    </source>
</evidence>
<feature type="compositionally biased region" description="Basic and acidic residues" evidence="9">
    <location>
        <begin position="1"/>
        <end position="28"/>
    </location>
</feature>
<dbReference type="SMART" id="SM00503">
    <property type="entry name" value="SynN"/>
    <property type="match status" value="1"/>
</dbReference>
<evidence type="ECO:0000259" key="11">
    <source>
        <dbReference type="PROSITE" id="PS50192"/>
    </source>
</evidence>
<dbReference type="Pfam" id="PF00804">
    <property type="entry name" value="Syntaxin"/>
    <property type="match status" value="1"/>
</dbReference>
<dbReference type="GO" id="GO:0005886">
    <property type="term" value="C:plasma membrane"/>
    <property type="evidence" value="ECO:0007669"/>
    <property type="project" value="TreeGrafter"/>
</dbReference>
<evidence type="ECO:0000256" key="7">
    <source>
        <dbReference type="RuleBase" id="RU003858"/>
    </source>
</evidence>
<evidence type="ECO:0000256" key="9">
    <source>
        <dbReference type="SAM" id="MobiDB-lite"/>
    </source>
</evidence>
<keyword evidence="8" id="KW-0175">Coiled coil</keyword>
<evidence type="ECO:0000256" key="8">
    <source>
        <dbReference type="SAM" id="Coils"/>
    </source>
</evidence>
<dbReference type="InterPro" id="IPR006012">
    <property type="entry name" value="Syntaxin/epimorphin_CS"/>
</dbReference>
<keyword evidence="3" id="KW-0813">Transport</keyword>
<evidence type="ECO:0000256" key="2">
    <source>
        <dbReference type="ARBA" id="ARBA00009063"/>
    </source>
</evidence>
<evidence type="ECO:0000256" key="4">
    <source>
        <dbReference type="ARBA" id="ARBA00022692"/>
    </source>
</evidence>
<accession>A0A507C8X0</accession>
<feature type="domain" description="T-SNARE coiled-coil homology" evidence="11">
    <location>
        <begin position="211"/>
        <end position="273"/>
    </location>
</feature>
<dbReference type="Gene3D" id="1.20.5.110">
    <property type="match status" value="1"/>
</dbReference>
<keyword evidence="4 10" id="KW-0812">Transmembrane</keyword>
<reference evidence="12 13" key="1">
    <citation type="journal article" date="2019" name="Sci. Rep.">
        <title>Comparative genomics of chytrid fungi reveal insights into the obligate biotrophic and pathogenic lifestyle of Synchytrium endobioticum.</title>
        <authorList>
            <person name="van de Vossenberg B.T.L.H."/>
            <person name="Warris S."/>
            <person name="Nguyen H.D.T."/>
            <person name="van Gent-Pelzer M.P.E."/>
            <person name="Joly D.L."/>
            <person name="van de Geest H.C."/>
            <person name="Bonants P.J.M."/>
            <person name="Smith D.S."/>
            <person name="Levesque C.A."/>
            <person name="van der Lee T.A.J."/>
        </authorList>
    </citation>
    <scope>NUCLEOTIDE SEQUENCE [LARGE SCALE GENOMIC DNA]</scope>
    <source>
        <strain evidence="12 13">JEL517</strain>
    </source>
</reference>
<keyword evidence="6 10" id="KW-0472">Membrane</keyword>
<keyword evidence="13" id="KW-1185">Reference proteome</keyword>
<evidence type="ECO:0000313" key="12">
    <source>
        <dbReference type="EMBL" id="TPX35971.1"/>
    </source>
</evidence>
<dbReference type="GO" id="GO:0012505">
    <property type="term" value="C:endomembrane system"/>
    <property type="evidence" value="ECO:0007669"/>
    <property type="project" value="TreeGrafter"/>
</dbReference>
<dbReference type="Gene3D" id="1.20.58.70">
    <property type="match status" value="1"/>
</dbReference>
<feature type="coiled-coil region" evidence="8">
    <location>
        <begin position="96"/>
        <end position="130"/>
    </location>
</feature>
<dbReference type="GO" id="GO:0006886">
    <property type="term" value="P:intracellular protein transport"/>
    <property type="evidence" value="ECO:0007669"/>
    <property type="project" value="InterPro"/>
</dbReference>
<keyword evidence="5 10" id="KW-1133">Transmembrane helix</keyword>
<dbReference type="CDD" id="cd15848">
    <property type="entry name" value="SNARE_syntaxin1-like"/>
    <property type="match status" value="1"/>
</dbReference>
<dbReference type="Pfam" id="PF05739">
    <property type="entry name" value="SNARE"/>
    <property type="match status" value="1"/>
</dbReference>
<dbReference type="PANTHER" id="PTHR19957">
    <property type="entry name" value="SYNTAXIN"/>
    <property type="match status" value="1"/>
</dbReference>
<dbReference type="InterPro" id="IPR006011">
    <property type="entry name" value="Syntaxin_N"/>
</dbReference>
<comment type="similarity">
    <text evidence="2 7">Belongs to the syntaxin family.</text>
</comment>
<dbReference type="Proteomes" id="UP000319731">
    <property type="component" value="Unassembled WGS sequence"/>
</dbReference>
<dbReference type="RefSeq" id="XP_031026356.1">
    <property type="nucleotide sequence ID" value="XM_031167745.1"/>
</dbReference>
<organism evidence="12 13">
    <name type="scientific">Synchytrium microbalum</name>
    <dbReference type="NCBI Taxonomy" id="1806994"/>
    <lineage>
        <taxon>Eukaryota</taxon>
        <taxon>Fungi</taxon>
        <taxon>Fungi incertae sedis</taxon>
        <taxon>Chytridiomycota</taxon>
        <taxon>Chytridiomycota incertae sedis</taxon>
        <taxon>Chytridiomycetes</taxon>
        <taxon>Synchytriales</taxon>
        <taxon>Synchytriaceae</taxon>
        <taxon>Synchytrium</taxon>
    </lineage>
</organism>
<evidence type="ECO:0000256" key="1">
    <source>
        <dbReference type="ARBA" id="ARBA00004211"/>
    </source>
</evidence>
<dbReference type="GO" id="GO:0006887">
    <property type="term" value="P:exocytosis"/>
    <property type="evidence" value="ECO:0007669"/>
    <property type="project" value="TreeGrafter"/>
</dbReference>
<evidence type="ECO:0000313" key="13">
    <source>
        <dbReference type="Proteomes" id="UP000319731"/>
    </source>
</evidence>
<dbReference type="GO" id="GO:0000149">
    <property type="term" value="F:SNARE binding"/>
    <property type="evidence" value="ECO:0007669"/>
    <property type="project" value="TreeGrafter"/>
</dbReference>
<gene>
    <name evidence="12" type="ORF">SmJEL517_g01817</name>
</gene>
<dbReference type="STRING" id="1806994.A0A507C8X0"/>
<dbReference type="FunFam" id="1.20.5.110:FF:000008">
    <property type="entry name" value="Syntaxin 132"/>
    <property type="match status" value="1"/>
</dbReference>
<dbReference type="InterPro" id="IPR010989">
    <property type="entry name" value="SNARE"/>
</dbReference>
<proteinExistence type="inferred from homology"/>
<feature type="region of interest" description="Disordered" evidence="9">
    <location>
        <begin position="1"/>
        <end position="38"/>
    </location>
</feature>
<dbReference type="GO" id="GO:0031201">
    <property type="term" value="C:SNARE complex"/>
    <property type="evidence" value="ECO:0007669"/>
    <property type="project" value="TreeGrafter"/>
</dbReference>
<dbReference type="PROSITE" id="PS00914">
    <property type="entry name" value="SYNTAXIN"/>
    <property type="match status" value="1"/>
</dbReference>
<dbReference type="GeneID" id="42003042"/>
<dbReference type="SUPFAM" id="SSF47661">
    <property type="entry name" value="t-snare proteins"/>
    <property type="match status" value="1"/>
</dbReference>
<feature type="transmembrane region" description="Helical" evidence="10">
    <location>
        <begin position="285"/>
        <end position="304"/>
    </location>
</feature>
<protein>
    <recommendedName>
        <fullName evidence="11">t-SNARE coiled-coil homology domain-containing protein</fullName>
    </recommendedName>
</protein>
<dbReference type="OrthoDB" id="10255013at2759"/>
<dbReference type="InterPro" id="IPR000727">
    <property type="entry name" value="T_SNARE_dom"/>
</dbReference>
<evidence type="ECO:0000256" key="6">
    <source>
        <dbReference type="ARBA" id="ARBA00023136"/>
    </source>
</evidence>
<comment type="subcellular location">
    <subcellularLocation>
        <location evidence="1">Membrane</location>
        <topology evidence="1">Single-pass type IV membrane protein</topology>
    </subcellularLocation>
</comment>
<evidence type="ECO:0000256" key="5">
    <source>
        <dbReference type="ARBA" id="ARBA00022989"/>
    </source>
</evidence>
<name>A0A507C8X0_9FUNG</name>
<dbReference type="GO" id="GO:0048278">
    <property type="term" value="P:vesicle docking"/>
    <property type="evidence" value="ECO:0007669"/>
    <property type="project" value="TreeGrafter"/>
</dbReference>
<evidence type="ECO:0000256" key="10">
    <source>
        <dbReference type="SAM" id="Phobius"/>
    </source>
</evidence>
<dbReference type="PROSITE" id="PS50192">
    <property type="entry name" value="T_SNARE"/>
    <property type="match status" value="1"/>
</dbReference>
<dbReference type="GO" id="GO:0005484">
    <property type="term" value="F:SNAP receptor activity"/>
    <property type="evidence" value="ECO:0007669"/>
    <property type="project" value="InterPro"/>
</dbReference>
<dbReference type="CDD" id="cd00179">
    <property type="entry name" value="SynN"/>
    <property type="match status" value="1"/>
</dbReference>
<dbReference type="PANTHER" id="PTHR19957:SF307">
    <property type="entry name" value="PROTEIN SSO1-RELATED"/>
    <property type="match status" value="1"/>
</dbReference>
<dbReference type="SMART" id="SM00397">
    <property type="entry name" value="t_SNARE"/>
    <property type="match status" value="1"/>
</dbReference>